<dbReference type="EMBL" id="MHLY01000003">
    <property type="protein sequence ID" value="OGZ18975.1"/>
    <property type="molecule type" value="Genomic_DNA"/>
</dbReference>
<evidence type="ECO:0000313" key="1">
    <source>
        <dbReference type="EMBL" id="OGZ18975.1"/>
    </source>
</evidence>
<gene>
    <name evidence="1" type="ORF">A2175_01450</name>
</gene>
<sequence length="74" mass="8155">METVGLNYFKNGIFQEITDVVRLEIAPALFVSVIICVVAPGKPVLIHTVPVRFLRVKIRVTRVPIIASAVITLV</sequence>
<protein>
    <submittedName>
        <fullName evidence="1">Uncharacterized protein</fullName>
    </submittedName>
</protein>
<reference evidence="1 2" key="1">
    <citation type="journal article" date="2016" name="Nat. Commun.">
        <title>Thousands of microbial genomes shed light on interconnected biogeochemical processes in an aquifer system.</title>
        <authorList>
            <person name="Anantharaman K."/>
            <person name="Brown C.T."/>
            <person name="Hug L.A."/>
            <person name="Sharon I."/>
            <person name="Castelle C.J."/>
            <person name="Probst A.J."/>
            <person name="Thomas B.C."/>
            <person name="Singh A."/>
            <person name="Wilkins M.J."/>
            <person name="Karaoz U."/>
            <person name="Brodie E.L."/>
            <person name="Williams K.H."/>
            <person name="Hubbard S.S."/>
            <person name="Banfield J.F."/>
        </authorList>
    </citation>
    <scope>NUCLEOTIDE SEQUENCE [LARGE SCALE GENOMIC DNA]</scope>
</reference>
<dbReference type="STRING" id="1801663.A2175_01450"/>
<dbReference type="Proteomes" id="UP000176755">
    <property type="component" value="Unassembled WGS sequence"/>
</dbReference>
<comment type="caution">
    <text evidence="1">The sequence shown here is derived from an EMBL/GenBank/DDBJ whole genome shotgun (WGS) entry which is preliminary data.</text>
</comment>
<name>A0A1G2DZK9_9BACT</name>
<organism evidence="1 2">
    <name type="scientific">Candidatus Nealsonbacteria bacterium RBG_13_42_11</name>
    <dbReference type="NCBI Taxonomy" id="1801663"/>
    <lineage>
        <taxon>Bacteria</taxon>
        <taxon>Candidatus Nealsoniibacteriota</taxon>
    </lineage>
</organism>
<proteinExistence type="predicted"/>
<evidence type="ECO:0000313" key="2">
    <source>
        <dbReference type="Proteomes" id="UP000176755"/>
    </source>
</evidence>
<dbReference type="AlphaFoldDB" id="A0A1G2DZK9"/>
<accession>A0A1G2DZK9</accession>